<keyword evidence="3" id="KW-0489">Methyltransferase</keyword>
<dbReference type="RefSeq" id="WP_390299283.1">
    <property type="nucleotide sequence ID" value="NZ_JBHULI010000005.1"/>
</dbReference>
<name>A0ABW5JIW0_9BACT</name>
<organism evidence="3 4">
    <name type="scientific">Gracilimonas halophila</name>
    <dbReference type="NCBI Taxonomy" id="1834464"/>
    <lineage>
        <taxon>Bacteria</taxon>
        <taxon>Pseudomonadati</taxon>
        <taxon>Balneolota</taxon>
        <taxon>Balneolia</taxon>
        <taxon>Balneolales</taxon>
        <taxon>Balneolaceae</taxon>
        <taxon>Gracilimonas</taxon>
    </lineage>
</organism>
<dbReference type="Proteomes" id="UP001597460">
    <property type="component" value="Unassembled WGS sequence"/>
</dbReference>
<evidence type="ECO:0000313" key="3">
    <source>
        <dbReference type="EMBL" id="MFD2531715.1"/>
    </source>
</evidence>
<comment type="caution">
    <text evidence="3">The sequence shown here is derived from an EMBL/GenBank/DDBJ whole genome shotgun (WGS) entry which is preliminary data.</text>
</comment>
<reference evidence="4" key="1">
    <citation type="journal article" date="2019" name="Int. J. Syst. Evol. Microbiol.">
        <title>The Global Catalogue of Microorganisms (GCM) 10K type strain sequencing project: providing services to taxonomists for standard genome sequencing and annotation.</title>
        <authorList>
            <consortium name="The Broad Institute Genomics Platform"/>
            <consortium name="The Broad Institute Genome Sequencing Center for Infectious Disease"/>
            <person name="Wu L."/>
            <person name="Ma J."/>
        </authorList>
    </citation>
    <scope>NUCLEOTIDE SEQUENCE [LARGE SCALE GENOMIC DNA]</scope>
    <source>
        <strain evidence="4">KCTC 52042</strain>
    </source>
</reference>
<dbReference type="SUPFAM" id="SSF53335">
    <property type="entry name" value="S-adenosyl-L-methionine-dependent methyltransferases"/>
    <property type="match status" value="1"/>
</dbReference>
<dbReference type="InterPro" id="IPR029063">
    <property type="entry name" value="SAM-dependent_MTases_sf"/>
</dbReference>
<sequence>MKDFWNKRYSEREFVYGIEPNRFFAEQLRTLKPGNIILPADGEGRNAVYAAEKGWNVTAVDYSKSGKEKALKLASDKGVEISYELSDLTEYTFGTEVYDAAAFIYVHLPRSIIKKVYQNVIQSLRPGGRIIVEVYSTNQLGRESGGPKDERVLYTEEKLQDLLSGTNIEWMKELEVDLSEGKYHIGKAMVIRVVAKKI</sequence>
<dbReference type="EC" id="2.1.1.222" evidence="3"/>
<dbReference type="EMBL" id="JBHULI010000005">
    <property type="protein sequence ID" value="MFD2531715.1"/>
    <property type="molecule type" value="Genomic_DNA"/>
</dbReference>
<dbReference type="GO" id="GO:0061542">
    <property type="term" value="F:3-demethylubiquinol 3-O-methyltransferase activity"/>
    <property type="evidence" value="ECO:0007669"/>
    <property type="project" value="UniProtKB-EC"/>
</dbReference>
<dbReference type="PANTHER" id="PTHR43861:SF3">
    <property type="entry name" value="PUTATIVE (AFU_ORTHOLOGUE AFUA_2G14390)-RELATED"/>
    <property type="match status" value="1"/>
</dbReference>
<dbReference type="PANTHER" id="PTHR43861">
    <property type="entry name" value="TRANS-ACONITATE 2-METHYLTRANSFERASE-RELATED"/>
    <property type="match status" value="1"/>
</dbReference>
<dbReference type="CDD" id="cd02440">
    <property type="entry name" value="AdoMet_MTases"/>
    <property type="match status" value="1"/>
</dbReference>
<feature type="domain" description="Methyltransferase" evidence="2">
    <location>
        <begin position="42"/>
        <end position="128"/>
    </location>
</feature>
<evidence type="ECO:0000313" key="4">
    <source>
        <dbReference type="Proteomes" id="UP001597460"/>
    </source>
</evidence>
<dbReference type="Gene3D" id="3.40.50.150">
    <property type="entry name" value="Vaccinia Virus protein VP39"/>
    <property type="match status" value="1"/>
</dbReference>
<protein>
    <submittedName>
        <fullName evidence="3">Class I SAM-dependent methyltransferase</fullName>
        <ecNumber evidence="3">2.1.1.222</ecNumber>
        <ecNumber evidence="3">2.1.1.64</ecNumber>
    </submittedName>
</protein>
<dbReference type="EC" id="2.1.1.64" evidence="3"/>
<dbReference type="Pfam" id="PF13649">
    <property type="entry name" value="Methyltransf_25"/>
    <property type="match status" value="1"/>
</dbReference>
<evidence type="ECO:0000259" key="2">
    <source>
        <dbReference type="Pfam" id="PF13649"/>
    </source>
</evidence>
<dbReference type="GO" id="GO:0032259">
    <property type="term" value="P:methylation"/>
    <property type="evidence" value="ECO:0007669"/>
    <property type="project" value="UniProtKB-KW"/>
</dbReference>
<gene>
    <name evidence="3" type="ORF">ACFSVN_04570</name>
</gene>
<dbReference type="InterPro" id="IPR041698">
    <property type="entry name" value="Methyltransf_25"/>
</dbReference>
<evidence type="ECO:0000256" key="1">
    <source>
        <dbReference type="ARBA" id="ARBA00022679"/>
    </source>
</evidence>
<dbReference type="GO" id="GO:0102208">
    <property type="term" value="F:2-polyprenyl-6-hydroxyphenol methylase activity"/>
    <property type="evidence" value="ECO:0007669"/>
    <property type="project" value="UniProtKB-EC"/>
</dbReference>
<keyword evidence="1 3" id="KW-0808">Transferase</keyword>
<keyword evidence="4" id="KW-1185">Reference proteome</keyword>
<accession>A0ABW5JIW0</accession>
<proteinExistence type="predicted"/>